<dbReference type="EMBL" id="BARU01003563">
    <property type="protein sequence ID" value="GAH24954.1"/>
    <property type="molecule type" value="Genomic_DNA"/>
</dbReference>
<proteinExistence type="predicted"/>
<sequence>MNMSDSTPEYLKFFGEIKFAEEKSLSAIDFESSLKSYFSKEKRLPQGRYKFAELNNSSIKDFEDSFYSYFE</sequence>
<dbReference type="AlphaFoldDB" id="X1F6H6"/>
<name>X1F6H6_9ZZZZ</name>
<evidence type="ECO:0000313" key="1">
    <source>
        <dbReference type="EMBL" id="GAH24954.1"/>
    </source>
</evidence>
<reference evidence="1" key="1">
    <citation type="journal article" date="2014" name="Front. Microbiol.">
        <title>High frequency of phylogenetically diverse reductive dehalogenase-homologous genes in deep subseafloor sedimentary metagenomes.</title>
        <authorList>
            <person name="Kawai M."/>
            <person name="Futagami T."/>
            <person name="Toyoda A."/>
            <person name="Takaki Y."/>
            <person name="Nishi S."/>
            <person name="Hori S."/>
            <person name="Arai W."/>
            <person name="Tsubouchi T."/>
            <person name="Morono Y."/>
            <person name="Uchiyama I."/>
            <person name="Ito T."/>
            <person name="Fujiyama A."/>
            <person name="Inagaki F."/>
            <person name="Takami H."/>
        </authorList>
    </citation>
    <scope>NUCLEOTIDE SEQUENCE</scope>
    <source>
        <strain evidence="1">Expedition CK06-06</strain>
    </source>
</reference>
<protein>
    <submittedName>
        <fullName evidence="1">Uncharacterized protein</fullName>
    </submittedName>
</protein>
<comment type="caution">
    <text evidence="1">The sequence shown here is derived from an EMBL/GenBank/DDBJ whole genome shotgun (WGS) entry which is preliminary data.</text>
</comment>
<gene>
    <name evidence="1" type="ORF">S03H2_07640</name>
</gene>
<accession>X1F6H6</accession>
<organism evidence="1">
    <name type="scientific">marine sediment metagenome</name>
    <dbReference type="NCBI Taxonomy" id="412755"/>
    <lineage>
        <taxon>unclassified sequences</taxon>
        <taxon>metagenomes</taxon>
        <taxon>ecological metagenomes</taxon>
    </lineage>
</organism>